<dbReference type="EMBL" id="CAJVPT010013350">
    <property type="protein sequence ID" value="CAG8595118.1"/>
    <property type="molecule type" value="Genomic_DNA"/>
</dbReference>
<reference evidence="1" key="1">
    <citation type="submission" date="2021-06" db="EMBL/GenBank/DDBJ databases">
        <authorList>
            <person name="Kallberg Y."/>
            <person name="Tangrot J."/>
            <person name="Rosling A."/>
        </authorList>
    </citation>
    <scope>NUCLEOTIDE SEQUENCE</scope>
    <source>
        <strain evidence="1">CL356</strain>
    </source>
</reference>
<accession>A0ACA9MNR8</accession>
<comment type="caution">
    <text evidence="1">The sequence shown here is derived from an EMBL/GenBank/DDBJ whole genome shotgun (WGS) entry which is preliminary data.</text>
</comment>
<protein>
    <submittedName>
        <fullName evidence="1">987_t:CDS:1</fullName>
    </submittedName>
</protein>
<dbReference type="Proteomes" id="UP000789525">
    <property type="component" value="Unassembled WGS sequence"/>
</dbReference>
<evidence type="ECO:0000313" key="2">
    <source>
        <dbReference type="Proteomes" id="UP000789525"/>
    </source>
</evidence>
<keyword evidence="2" id="KW-1185">Reference proteome</keyword>
<proteinExistence type="predicted"/>
<name>A0ACA9MNR8_9GLOM</name>
<gene>
    <name evidence="1" type="ORF">ACOLOM_LOCUS6473</name>
</gene>
<evidence type="ECO:0000313" key="1">
    <source>
        <dbReference type="EMBL" id="CAG8595118.1"/>
    </source>
</evidence>
<organism evidence="1 2">
    <name type="scientific">Acaulospora colombiana</name>
    <dbReference type="NCBI Taxonomy" id="27376"/>
    <lineage>
        <taxon>Eukaryota</taxon>
        <taxon>Fungi</taxon>
        <taxon>Fungi incertae sedis</taxon>
        <taxon>Mucoromycota</taxon>
        <taxon>Glomeromycotina</taxon>
        <taxon>Glomeromycetes</taxon>
        <taxon>Diversisporales</taxon>
        <taxon>Acaulosporaceae</taxon>
        <taxon>Acaulospora</taxon>
    </lineage>
</organism>
<sequence>MPPSFSLKSTYALLPTGARGVALRHNASSEKATKVAKSNC</sequence>